<dbReference type="RefSeq" id="WP_150696700.1">
    <property type="nucleotide sequence ID" value="NZ_CABPRZ010000006.1"/>
</dbReference>
<sequence length="199" mass="21468">MSDDATRVFGREMKEHSNAAKGVETPIAEGNFLSIQQRLDAASALYVARAKPIFSSLRDITGQVAGLLVLSSVGSVGVYDHPMIDKARLELGETTDCLGALSATAHTRHFHWHLTRSASWVDRAVRALDDARSRLKSGTPIHNALECIKRALTELKSAGQCLPGFEVVDISSACCSCCRSVTSDGEGIAGTFKQSFTEW</sequence>
<name>A0A5E4U6M0_9BURK</name>
<dbReference type="AlphaFoldDB" id="A0A5E4U6M0"/>
<proteinExistence type="predicted"/>
<reference evidence="1 2" key="1">
    <citation type="submission" date="2019-08" db="EMBL/GenBank/DDBJ databases">
        <authorList>
            <person name="Peeters C."/>
        </authorList>
    </citation>
    <scope>NUCLEOTIDE SEQUENCE [LARGE SCALE GENOMIC DNA]</scope>
    <source>
        <strain evidence="1 2">LMG 30175</strain>
    </source>
</reference>
<gene>
    <name evidence="1" type="ORF">PTE30175_01775</name>
</gene>
<dbReference type="Proteomes" id="UP000414233">
    <property type="component" value="Unassembled WGS sequence"/>
</dbReference>
<organism evidence="1 2">
    <name type="scientific">Pandoraea terrae</name>
    <dbReference type="NCBI Taxonomy" id="1537710"/>
    <lineage>
        <taxon>Bacteria</taxon>
        <taxon>Pseudomonadati</taxon>
        <taxon>Pseudomonadota</taxon>
        <taxon>Betaproteobacteria</taxon>
        <taxon>Burkholderiales</taxon>
        <taxon>Burkholderiaceae</taxon>
        <taxon>Pandoraea</taxon>
    </lineage>
</organism>
<dbReference type="EMBL" id="CABPRZ010000006">
    <property type="protein sequence ID" value="VVD95391.1"/>
    <property type="molecule type" value="Genomic_DNA"/>
</dbReference>
<dbReference type="OrthoDB" id="8400245at2"/>
<accession>A0A5E4U6M0</accession>
<evidence type="ECO:0000313" key="1">
    <source>
        <dbReference type="EMBL" id="VVD95391.1"/>
    </source>
</evidence>
<evidence type="ECO:0000313" key="2">
    <source>
        <dbReference type="Proteomes" id="UP000414233"/>
    </source>
</evidence>
<keyword evidence="2" id="KW-1185">Reference proteome</keyword>
<protein>
    <submittedName>
        <fullName evidence="1">Uncharacterized protein</fullName>
    </submittedName>
</protein>